<dbReference type="STRING" id="5762.D2VGT3"/>
<evidence type="ECO:0000256" key="4">
    <source>
        <dbReference type="ARBA" id="ARBA00022989"/>
    </source>
</evidence>
<evidence type="ECO:0000256" key="2">
    <source>
        <dbReference type="ARBA" id="ARBA00006824"/>
    </source>
</evidence>
<dbReference type="InterPro" id="IPR007248">
    <property type="entry name" value="Mpv17_PMP22"/>
</dbReference>
<proteinExistence type="inferred from homology"/>
<sequence length="203" mass="23474">MFKRLIHGYSQLLIEHPVKTKSVTCGVITSLGDAITQNIVNKTSSSDNHSLIRSCKMFAYGCFLGPIIHNWLKLLEVVFPIAHNATTRQKFITTLKRVGFEITIYSPFITSFFYSVNTTIDYYYPDEKTPDFINEQRLRGDSLVSVLKSKIERDLVDTYSVSVRFWPFVQTLNYFFTPLIYRPLVINFISVGWNAFLCSKQQQ</sequence>
<accession>D2VGT3</accession>
<keyword evidence="4" id="KW-1133">Transmembrane helix</keyword>
<dbReference type="GO" id="GO:0016020">
    <property type="term" value="C:membrane"/>
    <property type="evidence" value="ECO:0007669"/>
    <property type="project" value="UniProtKB-SubCell"/>
</dbReference>
<organism evidence="8">
    <name type="scientific">Naegleria gruberi</name>
    <name type="common">Amoeba</name>
    <dbReference type="NCBI Taxonomy" id="5762"/>
    <lineage>
        <taxon>Eukaryota</taxon>
        <taxon>Discoba</taxon>
        <taxon>Heterolobosea</taxon>
        <taxon>Tetramitia</taxon>
        <taxon>Eutetramitia</taxon>
        <taxon>Vahlkampfiidae</taxon>
        <taxon>Naegleria</taxon>
    </lineage>
</organism>
<dbReference type="GO" id="GO:0005739">
    <property type="term" value="C:mitochondrion"/>
    <property type="evidence" value="ECO:0007669"/>
    <property type="project" value="TreeGrafter"/>
</dbReference>
<evidence type="ECO:0000313" key="7">
    <source>
        <dbReference type="EMBL" id="EFC44117.1"/>
    </source>
</evidence>
<keyword evidence="3" id="KW-0812">Transmembrane</keyword>
<dbReference type="GeneID" id="8848037"/>
<dbReference type="PANTHER" id="PTHR11266">
    <property type="entry name" value="PEROXISOMAL MEMBRANE PROTEIN 2, PXMP2 MPV17"/>
    <property type="match status" value="1"/>
</dbReference>
<evidence type="ECO:0000256" key="6">
    <source>
        <dbReference type="RuleBase" id="RU363053"/>
    </source>
</evidence>
<evidence type="ECO:0000313" key="8">
    <source>
        <dbReference type="Proteomes" id="UP000006671"/>
    </source>
</evidence>
<dbReference type="RefSeq" id="XP_002676861.1">
    <property type="nucleotide sequence ID" value="XM_002676815.1"/>
</dbReference>
<evidence type="ECO:0000256" key="5">
    <source>
        <dbReference type="ARBA" id="ARBA00023136"/>
    </source>
</evidence>
<comment type="similarity">
    <text evidence="2 6">Belongs to the peroxisomal membrane protein PXMP2/4 family.</text>
</comment>
<comment type="subcellular location">
    <subcellularLocation>
        <location evidence="1">Membrane</location>
        <topology evidence="1">Multi-pass membrane protein</topology>
    </subcellularLocation>
</comment>
<name>D2VGT3_NAEGR</name>
<keyword evidence="5" id="KW-0472">Membrane</keyword>
<dbReference type="VEuPathDB" id="AmoebaDB:NAEGRDRAFT_79916"/>
<dbReference type="InParanoid" id="D2VGT3"/>
<evidence type="ECO:0000256" key="1">
    <source>
        <dbReference type="ARBA" id="ARBA00004141"/>
    </source>
</evidence>
<keyword evidence="8" id="KW-1185">Reference proteome</keyword>
<reference evidence="7 8" key="1">
    <citation type="journal article" date="2010" name="Cell">
        <title>The genome of Naegleria gruberi illuminates early eukaryotic versatility.</title>
        <authorList>
            <person name="Fritz-Laylin L.K."/>
            <person name="Prochnik S.E."/>
            <person name="Ginger M.L."/>
            <person name="Dacks J.B."/>
            <person name="Carpenter M.L."/>
            <person name="Field M.C."/>
            <person name="Kuo A."/>
            <person name="Paredez A."/>
            <person name="Chapman J."/>
            <person name="Pham J."/>
            <person name="Shu S."/>
            <person name="Neupane R."/>
            <person name="Cipriano M."/>
            <person name="Mancuso J."/>
            <person name="Tu H."/>
            <person name="Salamov A."/>
            <person name="Lindquist E."/>
            <person name="Shapiro H."/>
            <person name="Lucas S."/>
            <person name="Grigoriev I.V."/>
            <person name="Cande W.Z."/>
            <person name="Fulton C."/>
            <person name="Rokhsar D.S."/>
            <person name="Dawson S.C."/>
        </authorList>
    </citation>
    <scope>NUCLEOTIDE SEQUENCE [LARGE SCALE GENOMIC DNA]</scope>
    <source>
        <strain evidence="7 8">NEG-M</strain>
    </source>
</reference>
<dbReference type="PANTHER" id="PTHR11266:SF17">
    <property type="entry name" value="PROTEIN MPV17"/>
    <property type="match status" value="1"/>
</dbReference>
<dbReference type="KEGG" id="ngr:NAEGRDRAFT_79916"/>
<dbReference type="OMA" id="WYQSKLA"/>
<dbReference type="EMBL" id="GG738870">
    <property type="protein sequence ID" value="EFC44117.1"/>
    <property type="molecule type" value="Genomic_DNA"/>
</dbReference>
<dbReference type="FunCoup" id="D2VGT3">
    <property type="interactions" value="255"/>
</dbReference>
<dbReference type="eggNOG" id="KOG1944">
    <property type="taxonomic scope" value="Eukaryota"/>
</dbReference>
<evidence type="ECO:0000256" key="3">
    <source>
        <dbReference type="ARBA" id="ARBA00022692"/>
    </source>
</evidence>
<dbReference type="AlphaFoldDB" id="D2VGT3"/>
<gene>
    <name evidence="7" type="ORF">NAEGRDRAFT_79916</name>
</gene>
<dbReference type="OrthoDB" id="430207at2759"/>
<dbReference type="Pfam" id="PF04117">
    <property type="entry name" value="Mpv17_PMP22"/>
    <property type="match status" value="1"/>
</dbReference>
<dbReference type="Proteomes" id="UP000006671">
    <property type="component" value="Unassembled WGS sequence"/>
</dbReference>
<protein>
    <submittedName>
        <fullName evidence="7">Predicted protein</fullName>
    </submittedName>
</protein>